<sequence>MGVIIRATVAVATVAVTVLTSGAAPTPSPGTVRCGATLTSSTTLTRDLVCRNGDVGLRLVDGVVLDLGGHALVGPGRGLGKAVTGGSTPTVRNGTIRGWDAGVLSEEPDGGGAISHVVVTDTRVAIAGGLGGQITVESSTLRGNDTGVATFMSPAVITDSVLRDNGTAVHAAADYSDVRVLRSTVTGNEVGVYCNGGNVDVERSRLVENGTALRQETWQCGARLADSTVARNEVGVWSASHWLDDGGDFGPTIERNVFRDNTWAVDTHSSATVTGNEFRGNATALRSRTATGGDAEPLIRVAANDFRTNGDAVRVVGRSELRDNTAVRNSGVGIDAPGATDLGGNVAWGNGVEPQCVGVVCAGRPGA</sequence>
<gene>
    <name evidence="2" type="ORF">NP075_07465</name>
</gene>
<feature type="signal peptide" evidence="1">
    <location>
        <begin position="1"/>
        <end position="23"/>
    </location>
</feature>
<reference evidence="2 3" key="1">
    <citation type="submission" date="2022-07" db="EMBL/GenBank/DDBJ databases">
        <title>Novel species in genus cellulomonas.</title>
        <authorList>
            <person name="Ye L."/>
        </authorList>
    </citation>
    <scope>NUCLEOTIDE SEQUENCE [LARGE SCALE GENOMIC DNA]</scope>
    <source>
        <strain evidence="3">zg-Y908</strain>
    </source>
</reference>
<name>A0ABY5KA19_9CELL</name>
<evidence type="ECO:0008006" key="4">
    <source>
        <dbReference type="Google" id="ProtNLM"/>
    </source>
</evidence>
<dbReference type="Proteomes" id="UP001317322">
    <property type="component" value="Chromosome"/>
</dbReference>
<dbReference type="InterPro" id="IPR011050">
    <property type="entry name" value="Pectin_lyase_fold/virulence"/>
</dbReference>
<dbReference type="RefSeq" id="WP_227565133.1">
    <property type="nucleotide sequence ID" value="NZ_CP101989.1"/>
</dbReference>
<organism evidence="2 3">
    <name type="scientific">Cellulomonas wangsupingiae</name>
    <dbReference type="NCBI Taxonomy" id="2968085"/>
    <lineage>
        <taxon>Bacteria</taxon>
        <taxon>Bacillati</taxon>
        <taxon>Actinomycetota</taxon>
        <taxon>Actinomycetes</taxon>
        <taxon>Micrococcales</taxon>
        <taxon>Cellulomonadaceae</taxon>
        <taxon>Cellulomonas</taxon>
    </lineage>
</organism>
<protein>
    <recommendedName>
        <fullName evidence="4">Right handed beta helix domain-containing protein</fullName>
    </recommendedName>
</protein>
<dbReference type="InterPro" id="IPR012334">
    <property type="entry name" value="Pectin_lyas_fold"/>
</dbReference>
<evidence type="ECO:0000313" key="2">
    <source>
        <dbReference type="EMBL" id="UUI67124.1"/>
    </source>
</evidence>
<accession>A0ABY5KA19</accession>
<proteinExistence type="predicted"/>
<dbReference type="SUPFAM" id="SSF51126">
    <property type="entry name" value="Pectin lyase-like"/>
    <property type="match status" value="1"/>
</dbReference>
<evidence type="ECO:0000313" key="3">
    <source>
        <dbReference type="Proteomes" id="UP001317322"/>
    </source>
</evidence>
<feature type="chain" id="PRO_5046486604" description="Right handed beta helix domain-containing protein" evidence="1">
    <location>
        <begin position="24"/>
        <end position="367"/>
    </location>
</feature>
<dbReference type="Gene3D" id="2.160.20.10">
    <property type="entry name" value="Single-stranded right-handed beta-helix, Pectin lyase-like"/>
    <property type="match status" value="1"/>
</dbReference>
<keyword evidence="3" id="KW-1185">Reference proteome</keyword>
<evidence type="ECO:0000256" key="1">
    <source>
        <dbReference type="SAM" id="SignalP"/>
    </source>
</evidence>
<dbReference type="EMBL" id="CP101989">
    <property type="protein sequence ID" value="UUI67124.1"/>
    <property type="molecule type" value="Genomic_DNA"/>
</dbReference>
<dbReference type="SMART" id="SM00710">
    <property type="entry name" value="PbH1"/>
    <property type="match status" value="6"/>
</dbReference>
<keyword evidence="1" id="KW-0732">Signal</keyword>
<dbReference type="InterPro" id="IPR006626">
    <property type="entry name" value="PbH1"/>
</dbReference>